<evidence type="ECO:0008006" key="4">
    <source>
        <dbReference type="Google" id="ProtNLM"/>
    </source>
</evidence>
<reference evidence="3" key="1">
    <citation type="submission" date="2022-10" db="EMBL/GenBank/DDBJ databases">
        <title>Genome assembly of Pristionchus species.</title>
        <authorList>
            <person name="Yoshida K."/>
            <person name="Sommer R.J."/>
        </authorList>
    </citation>
    <scope>NUCLEOTIDE SEQUENCE [LARGE SCALE GENOMIC DNA]</scope>
    <source>
        <strain evidence="3">RS5460</strain>
    </source>
</reference>
<feature type="transmembrane region" description="Helical" evidence="1">
    <location>
        <begin position="96"/>
        <end position="121"/>
    </location>
</feature>
<dbReference type="PANTHER" id="PTHR47521:SF18">
    <property type="entry name" value="G PROTEIN-COUPLED RECEPTOR-RELATED"/>
    <property type="match status" value="1"/>
</dbReference>
<proteinExistence type="predicted"/>
<keyword evidence="1" id="KW-0472">Membrane</keyword>
<protein>
    <recommendedName>
        <fullName evidence="4">G protein-coupled receptor</fullName>
    </recommendedName>
</protein>
<evidence type="ECO:0000313" key="2">
    <source>
        <dbReference type="EMBL" id="GMR57831.1"/>
    </source>
</evidence>
<feature type="non-terminal residue" evidence="2">
    <location>
        <position position="1"/>
    </location>
</feature>
<gene>
    <name evidence="2" type="ORF">PMAYCL1PPCAC_28026</name>
</gene>
<keyword evidence="3" id="KW-1185">Reference proteome</keyword>
<feature type="transmembrane region" description="Helical" evidence="1">
    <location>
        <begin position="6"/>
        <end position="28"/>
    </location>
</feature>
<dbReference type="AlphaFoldDB" id="A0AAN5D6P1"/>
<name>A0AAN5D6P1_9BILA</name>
<keyword evidence="1" id="KW-0812">Transmembrane</keyword>
<dbReference type="InterPro" id="IPR052860">
    <property type="entry name" value="NRL-GPCR1"/>
</dbReference>
<organism evidence="2 3">
    <name type="scientific">Pristionchus mayeri</name>
    <dbReference type="NCBI Taxonomy" id="1317129"/>
    <lineage>
        <taxon>Eukaryota</taxon>
        <taxon>Metazoa</taxon>
        <taxon>Ecdysozoa</taxon>
        <taxon>Nematoda</taxon>
        <taxon>Chromadorea</taxon>
        <taxon>Rhabditida</taxon>
        <taxon>Rhabditina</taxon>
        <taxon>Diplogasteromorpha</taxon>
        <taxon>Diplogasteroidea</taxon>
        <taxon>Neodiplogasteridae</taxon>
        <taxon>Pristionchus</taxon>
    </lineage>
</organism>
<sequence length="204" mass="23408">QIQEVFNFSIAILPSIIMHSLSIVPALLRANQYSIVTHEMSWFAYFATQSMNCTFTKLALIACHKRLRKRFQRIFISTPRQVSLTRNIETMAPASAYFFLSIETLVNSLSLLIMFPCLGTLLKTQGMHPNCKVLLVTSGFIQLSLLLVQMALFIHDYIIENLNHNASEEKVFTMIQNTFFIMCSFLSLALVLESVYANYWSKQF</sequence>
<dbReference type="EMBL" id="BTRK01000006">
    <property type="protein sequence ID" value="GMR57831.1"/>
    <property type="molecule type" value="Genomic_DNA"/>
</dbReference>
<evidence type="ECO:0000313" key="3">
    <source>
        <dbReference type="Proteomes" id="UP001328107"/>
    </source>
</evidence>
<evidence type="ECO:0000256" key="1">
    <source>
        <dbReference type="SAM" id="Phobius"/>
    </source>
</evidence>
<keyword evidence="1" id="KW-1133">Transmembrane helix</keyword>
<accession>A0AAN5D6P1</accession>
<comment type="caution">
    <text evidence="2">The sequence shown here is derived from an EMBL/GenBank/DDBJ whole genome shotgun (WGS) entry which is preliminary data.</text>
</comment>
<feature type="transmembrane region" description="Helical" evidence="1">
    <location>
        <begin position="179"/>
        <end position="199"/>
    </location>
</feature>
<dbReference type="PANTHER" id="PTHR47521">
    <property type="entry name" value="SERPENTINE RECEPTOR, CLASS E (EPSILON)-RELATED"/>
    <property type="match status" value="1"/>
</dbReference>
<feature type="transmembrane region" description="Helical" evidence="1">
    <location>
        <begin position="40"/>
        <end position="62"/>
    </location>
</feature>
<dbReference type="Proteomes" id="UP001328107">
    <property type="component" value="Unassembled WGS sequence"/>
</dbReference>
<feature type="transmembrane region" description="Helical" evidence="1">
    <location>
        <begin position="133"/>
        <end position="159"/>
    </location>
</feature>